<dbReference type="SMART" id="SM00278">
    <property type="entry name" value="HhH1"/>
    <property type="match status" value="2"/>
</dbReference>
<accession>A0A1G5BTT1</accession>
<dbReference type="GO" id="GO:0015628">
    <property type="term" value="P:protein secretion by the type II secretion system"/>
    <property type="evidence" value="ECO:0007669"/>
    <property type="project" value="TreeGrafter"/>
</dbReference>
<evidence type="ECO:0000313" key="4">
    <source>
        <dbReference type="Proteomes" id="UP000183047"/>
    </source>
</evidence>
<dbReference type="PANTHER" id="PTHR21180">
    <property type="entry name" value="ENDONUCLEASE/EXONUCLEASE/PHOSPHATASE FAMILY DOMAIN-CONTAINING PROTEIN 1"/>
    <property type="match status" value="1"/>
</dbReference>
<keyword evidence="4" id="KW-1185">Reference proteome</keyword>
<dbReference type="GO" id="GO:0003677">
    <property type="term" value="F:DNA binding"/>
    <property type="evidence" value="ECO:0007669"/>
    <property type="project" value="InterPro"/>
</dbReference>
<dbReference type="GO" id="GO:0015627">
    <property type="term" value="C:type II protein secretion system complex"/>
    <property type="evidence" value="ECO:0007669"/>
    <property type="project" value="TreeGrafter"/>
</dbReference>
<feature type="domain" description="Helix-hairpin-helix DNA-binding motif class 1" evidence="2">
    <location>
        <begin position="165"/>
        <end position="184"/>
    </location>
</feature>
<evidence type="ECO:0000259" key="2">
    <source>
        <dbReference type="SMART" id="SM00278"/>
    </source>
</evidence>
<evidence type="ECO:0000313" key="3">
    <source>
        <dbReference type="EMBL" id="SCX93612.1"/>
    </source>
</evidence>
<protein>
    <submittedName>
        <fullName evidence="3">Competence protein ComEA</fullName>
    </submittedName>
</protein>
<dbReference type="Gene3D" id="3.10.560.10">
    <property type="entry name" value="Outer membrane lipoprotein wza domain like"/>
    <property type="match status" value="1"/>
</dbReference>
<reference evidence="4" key="1">
    <citation type="submission" date="2016-10" db="EMBL/GenBank/DDBJ databases">
        <authorList>
            <person name="Varghese N."/>
            <person name="Submissions S."/>
        </authorList>
    </citation>
    <scope>NUCLEOTIDE SEQUENCE [LARGE SCALE GENOMIC DNA]</scope>
    <source>
        <strain evidence="4">XBD2006</strain>
    </source>
</reference>
<dbReference type="RefSeq" id="WP_074461566.1">
    <property type="nucleotide sequence ID" value="NZ_FMUR01000005.1"/>
</dbReference>
<dbReference type="EMBL" id="FMUR01000005">
    <property type="protein sequence ID" value="SCX93612.1"/>
    <property type="molecule type" value="Genomic_DNA"/>
</dbReference>
<dbReference type="SUPFAM" id="SSF47781">
    <property type="entry name" value="RuvA domain 2-like"/>
    <property type="match status" value="1"/>
</dbReference>
<dbReference type="Pfam" id="PF10531">
    <property type="entry name" value="SLBB"/>
    <property type="match status" value="1"/>
</dbReference>
<feature type="chain" id="PRO_5010370502" evidence="1">
    <location>
        <begin position="24"/>
        <end position="217"/>
    </location>
</feature>
<dbReference type="InterPro" id="IPR019554">
    <property type="entry name" value="Soluble_ligand-bd"/>
</dbReference>
<dbReference type="InterPro" id="IPR003583">
    <property type="entry name" value="Hlx-hairpin-Hlx_DNA-bd_motif"/>
</dbReference>
<dbReference type="NCBIfam" id="TIGR00426">
    <property type="entry name" value="competence protein ComEA helix-hairpin-helix repeat region"/>
    <property type="match status" value="1"/>
</dbReference>
<dbReference type="PROSITE" id="PS51257">
    <property type="entry name" value="PROKAR_LIPOPROTEIN"/>
    <property type="match status" value="1"/>
</dbReference>
<dbReference type="InterPro" id="IPR004509">
    <property type="entry name" value="Competence_ComEA_HhH"/>
</dbReference>
<dbReference type="AlphaFoldDB" id="A0A1G5BTT1"/>
<dbReference type="Pfam" id="PF12836">
    <property type="entry name" value="HHH_3"/>
    <property type="match status" value="1"/>
</dbReference>
<dbReference type="Proteomes" id="UP000183047">
    <property type="component" value="Unassembled WGS sequence"/>
</dbReference>
<keyword evidence="1" id="KW-0732">Signal</keyword>
<organism evidence="3 4">
    <name type="scientific">Butyrivibrio hungatei</name>
    <dbReference type="NCBI Taxonomy" id="185008"/>
    <lineage>
        <taxon>Bacteria</taxon>
        <taxon>Bacillati</taxon>
        <taxon>Bacillota</taxon>
        <taxon>Clostridia</taxon>
        <taxon>Lachnospirales</taxon>
        <taxon>Lachnospiraceae</taxon>
        <taxon>Butyrivibrio</taxon>
    </lineage>
</organism>
<evidence type="ECO:0000256" key="1">
    <source>
        <dbReference type="SAM" id="SignalP"/>
    </source>
</evidence>
<dbReference type="GO" id="GO:0006281">
    <property type="term" value="P:DNA repair"/>
    <property type="evidence" value="ECO:0007669"/>
    <property type="project" value="InterPro"/>
</dbReference>
<dbReference type="Gene3D" id="1.10.150.280">
    <property type="entry name" value="AF1531-like domain"/>
    <property type="match status" value="1"/>
</dbReference>
<name>A0A1G5BTT1_9FIRM</name>
<sequence length="217" mass="23411">MRKIFLVLFSSVCLLAGCASTKAETEPVMNKMISDQGAEAYSEDDSGEAIVGSSEECSSQVLIVYVCGAVSEPGVYELSFGSRVNDAVIAAGGFSDEADTTYVNLAAEISDGAKLRIPTLTETEEIKGKGNVLSEEFDSFDKTGLDVDVKSVNYELININSATEEELKTLPGIGDSIAARIVKYRQQNGKFNSIEDIMKISGIKDKLFSKIKEYITV</sequence>
<feature type="domain" description="Helix-hairpin-helix DNA-binding motif class 1" evidence="2">
    <location>
        <begin position="195"/>
        <end position="214"/>
    </location>
</feature>
<dbReference type="PANTHER" id="PTHR21180:SF32">
    <property type="entry name" value="ENDONUCLEASE_EXONUCLEASE_PHOSPHATASE FAMILY DOMAIN-CONTAINING PROTEIN 1"/>
    <property type="match status" value="1"/>
</dbReference>
<dbReference type="InterPro" id="IPR051675">
    <property type="entry name" value="Endo/Exo/Phosphatase_dom_1"/>
</dbReference>
<feature type="signal peptide" evidence="1">
    <location>
        <begin position="1"/>
        <end position="23"/>
    </location>
</feature>
<gene>
    <name evidence="3" type="ORF">SAMN02910451_00812</name>
</gene>
<proteinExistence type="predicted"/>
<dbReference type="InterPro" id="IPR010994">
    <property type="entry name" value="RuvA_2-like"/>
</dbReference>